<proteinExistence type="predicted"/>
<dbReference type="Proteomes" id="UP001261624">
    <property type="component" value="Unassembled WGS sequence"/>
</dbReference>
<gene>
    <name evidence="2" type="ORF">RM549_15495</name>
</gene>
<sequence length="157" mass="18400">MNQVEQNKKSVEILWNNYINENPKNKSLDTPISFYFCDNEFDANDCADLVVKGIKRATATSLWWYKKNNEPLPKVGDQYIVTDWNGNAKAVIETTKIEKVPYNKITAEFAEMEGEGDKSLDYWKKVHEAYYKKEMEPHGSVFNENMIIICEYFKTIY</sequence>
<dbReference type="InterPro" id="IPR009326">
    <property type="entry name" value="DUF984"/>
</dbReference>
<dbReference type="Pfam" id="PF04266">
    <property type="entry name" value="ASCH"/>
    <property type="match status" value="1"/>
</dbReference>
<dbReference type="InterPro" id="IPR015947">
    <property type="entry name" value="PUA-like_sf"/>
</dbReference>
<keyword evidence="3" id="KW-1185">Reference proteome</keyword>
<dbReference type="CDD" id="cd06553">
    <property type="entry name" value="ASCH_Ef3133_like"/>
    <property type="match status" value="1"/>
</dbReference>
<dbReference type="PIRSF" id="PIRSF021320">
    <property type="entry name" value="DUF984"/>
    <property type="match status" value="1"/>
</dbReference>
<accession>A0ABU3E6C5</accession>
<dbReference type="Gene3D" id="3.10.400.10">
    <property type="entry name" value="Sulfate adenylyltransferase"/>
    <property type="match status" value="1"/>
</dbReference>
<dbReference type="RefSeq" id="WP_311686455.1">
    <property type="nucleotide sequence ID" value="NZ_JAVRHM010000021.1"/>
</dbReference>
<reference evidence="2 3" key="1">
    <citation type="submission" date="2023-09" db="EMBL/GenBank/DDBJ databases">
        <authorList>
            <person name="Rey-Velasco X."/>
        </authorList>
    </citation>
    <scope>NUCLEOTIDE SEQUENCE [LARGE SCALE GENOMIC DNA]</scope>
    <source>
        <strain evidence="2 3">F188</strain>
    </source>
</reference>
<organism evidence="2 3">
    <name type="scientific">Autumnicola patrickiae</name>
    <dbReference type="NCBI Taxonomy" id="3075591"/>
    <lineage>
        <taxon>Bacteria</taxon>
        <taxon>Pseudomonadati</taxon>
        <taxon>Bacteroidota</taxon>
        <taxon>Flavobacteriia</taxon>
        <taxon>Flavobacteriales</taxon>
        <taxon>Flavobacteriaceae</taxon>
        <taxon>Autumnicola</taxon>
    </lineage>
</organism>
<protein>
    <submittedName>
        <fullName evidence="2">ASCH domain-containing protein</fullName>
    </submittedName>
</protein>
<dbReference type="EMBL" id="JAVRHM010000021">
    <property type="protein sequence ID" value="MDT0691199.1"/>
    <property type="molecule type" value="Genomic_DNA"/>
</dbReference>
<feature type="domain" description="ASCH" evidence="1">
    <location>
        <begin position="34"/>
        <end position="157"/>
    </location>
</feature>
<dbReference type="InterPro" id="IPR007374">
    <property type="entry name" value="ASCH_domain"/>
</dbReference>
<name>A0ABU3E6C5_9FLAO</name>
<evidence type="ECO:0000313" key="2">
    <source>
        <dbReference type="EMBL" id="MDT0691199.1"/>
    </source>
</evidence>
<dbReference type="SMART" id="SM01022">
    <property type="entry name" value="ASCH"/>
    <property type="match status" value="1"/>
</dbReference>
<dbReference type="PANTHER" id="PTHR39203">
    <property type="entry name" value="CYTOPLASMIC PROTEIN-RELATED"/>
    <property type="match status" value="1"/>
</dbReference>
<comment type="caution">
    <text evidence="2">The sequence shown here is derived from an EMBL/GenBank/DDBJ whole genome shotgun (WGS) entry which is preliminary data.</text>
</comment>
<dbReference type="SUPFAM" id="SSF88697">
    <property type="entry name" value="PUA domain-like"/>
    <property type="match status" value="1"/>
</dbReference>
<evidence type="ECO:0000259" key="1">
    <source>
        <dbReference type="SMART" id="SM01022"/>
    </source>
</evidence>
<evidence type="ECO:0000313" key="3">
    <source>
        <dbReference type="Proteomes" id="UP001261624"/>
    </source>
</evidence>
<dbReference type="PANTHER" id="PTHR39203:SF1">
    <property type="entry name" value="CYTOPLASMIC PROTEIN"/>
    <property type="match status" value="1"/>
</dbReference>